<reference evidence="2 3" key="1">
    <citation type="journal article" date="2022" name="Front. Cell. Infect. Microbiol.">
        <title>The Genomes of Two Strains of Taenia crassiceps the Animal Model for the Study of Human Cysticercosis.</title>
        <authorList>
            <person name="Bobes R.J."/>
            <person name="Estrada K."/>
            <person name="Rios-Valencia D.G."/>
            <person name="Calderon-Gallegos A."/>
            <person name="de la Torre P."/>
            <person name="Carrero J.C."/>
            <person name="Sanchez-Flores A."/>
            <person name="Laclette J.P."/>
        </authorList>
    </citation>
    <scope>NUCLEOTIDE SEQUENCE [LARGE SCALE GENOMIC DNA]</scope>
    <source>
        <strain evidence="2">WFUcys</strain>
    </source>
</reference>
<sequence length="159" mass="18068">MRRKLEGGRKKVAGGGTFSTNVKPSPVSQHTPAHSYFSNHDVHLHNMNYQYLEKRFAVSILTQEIRGGVKKTEKRIMISVDDLLIHIHFTTRILLPTPLPLMFPAFTSPALLPTASTFIENPCQINPTFYCVIRVHQSPCRQTIDVISPPFQFRMPVRA</sequence>
<comment type="caution">
    <text evidence="2">The sequence shown here is derived from an EMBL/GenBank/DDBJ whole genome shotgun (WGS) entry which is preliminary data.</text>
</comment>
<dbReference type="EMBL" id="JAKROA010000017">
    <property type="protein sequence ID" value="KAL5103474.1"/>
    <property type="molecule type" value="Genomic_DNA"/>
</dbReference>
<protein>
    <submittedName>
        <fullName evidence="2">Uncharacterized protein</fullName>
    </submittedName>
</protein>
<organism evidence="2 3">
    <name type="scientific">Taenia crassiceps</name>
    <dbReference type="NCBI Taxonomy" id="6207"/>
    <lineage>
        <taxon>Eukaryota</taxon>
        <taxon>Metazoa</taxon>
        <taxon>Spiralia</taxon>
        <taxon>Lophotrochozoa</taxon>
        <taxon>Platyhelminthes</taxon>
        <taxon>Cestoda</taxon>
        <taxon>Eucestoda</taxon>
        <taxon>Cyclophyllidea</taxon>
        <taxon>Taeniidae</taxon>
        <taxon>Taenia</taxon>
    </lineage>
</organism>
<accession>A0ABR4Q1E4</accession>
<evidence type="ECO:0000256" key="1">
    <source>
        <dbReference type="SAM" id="MobiDB-lite"/>
    </source>
</evidence>
<keyword evidence="3" id="KW-1185">Reference proteome</keyword>
<name>A0ABR4Q1E4_9CEST</name>
<feature type="compositionally biased region" description="Polar residues" evidence="1">
    <location>
        <begin position="18"/>
        <end position="30"/>
    </location>
</feature>
<evidence type="ECO:0000313" key="2">
    <source>
        <dbReference type="EMBL" id="KAL5103474.1"/>
    </source>
</evidence>
<dbReference type="Proteomes" id="UP001651158">
    <property type="component" value="Unassembled WGS sequence"/>
</dbReference>
<evidence type="ECO:0000313" key="3">
    <source>
        <dbReference type="Proteomes" id="UP001651158"/>
    </source>
</evidence>
<feature type="region of interest" description="Disordered" evidence="1">
    <location>
        <begin position="1"/>
        <end position="30"/>
    </location>
</feature>
<proteinExistence type="predicted"/>
<gene>
    <name evidence="2" type="ORF">TcWFU_001504</name>
</gene>